<evidence type="ECO:0000259" key="8">
    <source>
        <dbReference type="PROSITE" id="PS50893"/>
    </source>
</evidence>
<reference evidence="10" key="1">
    <citation type="submission" date="2017-01" db="EMBL/GenBank/DDBJ databases">
        <authorList>
            <person name="Varghese N."/>
            <person name="Submissions S."/>
        </authorList>
    </citation>
    <scope>NUCLEOTIDE SEQUENCE [LARGE SCALE GENOMIC DNA]</scope>
    <source>
        <strain evidence="10">MNA4</strain>
    </source>
</reference>
<dbReference type="EMBL" id="FTPL01000001">
    <property type="protein sequence ID" value="SIT72020.1"/>
    <property type="molecule type" value="Genomic_DNA"/>
</dbReference>
<evidence type="ECO:0000256" key="2">
    <source>
        <dbReference type="ARBA" id="ARBA00005417"/>
    </source>
</evidence>
<keyword evidence="3" id="KW-0813">Transport</keyword>
<accession>A0A1U7PKJ0</accession>
<dbReference type="GO" id="GO:0015833">
    <property type="term" value="P:peptide transport"/>
    <property type="evidence" value="ECO:0007669"/>
    <property type="project" value="InterPro"/>
</dbReference>
<dbReference type="GO" id="GO:0016887">
    <property type="term" value="F:ATP hydrolysis activity"/>
    <property type="evidence" value="ECO:0007669"/>
    <property type="project" value="InterPro"/>
</dbReference>
<dbReference type="InterPro" id="IPR003593">
    <property type="entry name" value="AAA+_ATPase"/>
</dbReference>
<dbReference type="AlphaFoldDB" id="A0A1U7PKJ0"/>
<dbReference type="InterPro" id="IPR050388">
    <property type="entry name" value="ABC_Ni/Peptide_Import"/>
</dbReference>
<evidence type="ECO:0000256" key="7">
    <source>
        <dbReference type="ARBA" id="ARBA00023136"/>
    </source>
</evidence>
<dbReference type="PANTHER" id="PTHR43297">
    <property type="entry name" value="OLIGOPEPTIDE TRANSPORT ATP-BINDING PROTEIN APPD"/>
    <property type="match status" value="1"/>
</dbReference>
<keyword evidence="6 9" id="KW-0067">ATP-binding</keyword>
<comment type="similarity">
    <text evidence="2">Belongs to the ABC transporter superfamily.</text>
</comment>
<dbReference type="SMART" id="SM00382">
    <property type="entry name" value="AAA"/>
    <property type="match status" value="1"/>
</dbReference>
<dbReference type="Gene3D" id="3.40.50.300">
    <property type="entry name" value="P-loop containing nucleotide triphosphate hydrolases"/>
    <property type="match status" value="1"/>
</dbReference>
<dbReference type="PROSITE" id="PS00211">
    <property type="entry name" value="ABC_TRANSPORTER_1"/>
    <property type="match status" value="1"/>
</dbReference>
<keyword evidence="4" id="KW-1003">Cell membrane</keyword>
<dbReference type="InterPro" id="IPR027417">
    <property type="entry name" value="P-loop_NTPase"/>
</dbReference>
<dbReference type="GO" id="GO:0005886">
    <property type="term" value="C:plasma membrane"/>
    <property type="evidence" value="ECO:0007669"/>
    <property type="project" value="UniProtKB-SubCell"/>
</dbReference>
<evidence type="ECO:0000256" key="5">
    <source>
        <dbReference type="ARBA" id="ARBA00022741"/>
    </source>
</evidence>
<dbReference type="Pfam" id="PF00005">
    <property type="entry name" value="ABC_tran"/>
    <property type="match status" value="1"/>
</dbReference>
<dbReference type="InterPro" id="IPR013563">
    <property type="entry name" value="Oligopep_ABC_C"/>
</dbReference>
<name>A0A1U7PKJ0_9BACI</name>
<evidence type="ECO:0000313" key="9">
    <source>
        <dbReference type="EMBL" id="SIT72020.1"/>
    </source>
</evidence>
<dbReference type="NCBIfam" id="TIGR01727">
    <property type="entry name" value="oligo_HPY"/>
    <property type="match status" value="1"/>
</dbReference>
<sequence>MMEKPLLEIQNLHVEFKSGKEVVRPIRGIDLKVNRRETVGIVGESGCGKSVTSLTVMGLLPEKTGRIADGSILFDGTELTALPEKAYRKIRGNDISMIFQEPMTSLNPVFTIGEQLSEPLRQHRKMGKKEIRETIISTLKQVGLPRAEQIIDEYPHQLSGGMRQRVMISLALLCQPKLMIADEPTTALDVTIQAQILELLKAIRGSNDMSLMLITHDLGVVAEMCDRVIVMYAGEIVEEAGVEAIFDRPLHPYTQGLMQSLPSNNERKGKLFSIKGQVPKPSEIGKGCAFANRCPHAFDRCFAEAPPVFSEAGHQSKCWLLDPVSKEGSRDESSIPIRS</sequence>
<dbReference type="PROSITE" id="PS50893">
    <property type="entry name" value="ABC_TRANSPORTER_2"/>
    <property type="match status" value="1"/>
</dbReference>
<evidence type="ECO:0000256" key="3">
    <source>
        <dbReference type="ARBA" id="ARBA00022448"/>
    </source>
</evidence>
<dbReference type="STRING" id="550447.SAMN05428946_0811"/>
<dbReference type="Proteomes" id="UP000187550">
    <property type="component" value="Unassembled WGS sequence"/>
</dbReference>
<evidence type="ECO:0000256" key="6">
    <source>
        <dbReference type="ARBA" id="ARBA00022840"/>
    </source>
</evidence>
<organism evidence="9 10">
    <name type="scientific">Edaphobacillus lindanitolerans</name>
    <dbReference type="NCBI Taxonomy" id="550447"/>
    <lineage>
        <taxon>Bacteria</taxon>
        <taxon>Bacillati</taxon>
        <taxon>Bacillota</taxon>
        <taxon>Bacilli</taxon>
        <taxon>Bacillales</taxon>
        <taxon>Bacillaceae</taxon>
        <taxon>Edaphobacillus</taxon>
    </lineage>
</organism>
<evidence type="ECO:0000256" key="1">
    <source>
        <dbReference type="ARBA" id="ARBA00004202"/>
    </source>
</evidence>
<dbReference type="Pfam" id="PF08352">
    <property type="entry name" value="oligo_HPY"/>
    <property type="match status" value="1"/>
</dbReference>
<dbReference type="FunFam" id="3.40.50.300:FF:000016">
    <property type="entry name" value="Oligopeptide ABC transporter ATP-binding component"/>
    <property type="match status" value="1"/>
</dbReference>
<keyword evidence="10" id="KW-1185">Reference proteome</keyword>
<feature type="domain" description="ABC transporter" evidence="8">
    <location>
        <begin position="7"/>
        <end position="258"/>
    </location>
</feature>
<dbReference type="PANTHER" id="PTHR43297:SF2">
    <property type="entry name" value="DIPEPTIDE TRANSPORT ATP-BINDING PROTEIN DPPD"/>
    <property type="match status" value="1"/>
</dbReference>
<dbReference type="CDD" id="cd03257">
    <property type="entry name" value="ABC_NikE_OppD_transporters"/>
    <property type="match status" value="1"/>
</dbReference>
<evidence type="ECO:0000313" key="10">
    <source>
        <dbReference type="Proteomes" id="UP000187550"/>
    </source>
</evidence>
<dbReference type="SUPFAM" id="SSF52540">
    <property type="entry name" value="P-loop containing nucleoside triphosphate hydrolases"/>
    <property type="match status" value="1"/>
</dbReference>
<evidence type="ECO:0000256" key="4">
    <source>
        <dbReference type="ARBA" id="ARBA00022475"/>
    </source>
</evidence>
<proteinExistence type="inferred from homology"/>
<dbReference type="InterPro" id="IPR017871">
    <property type="entry name" value="ABC_transporter-like_CS"/>
</dbReference>
<comment type="subcellular location">
    <subcellularLocation>
        <location evidence="1">Cell membrane</location>
        <topology evidence="1">Peripheral membrane protein</topology>
    </subcellularLocation>
</comment>
<keyword evidence="7" id="KW-0472">Membrane</keyword>
<gene>
    <name evidence="9" type="ORF">SAMN05428946_0811</name>
</gene>
<protein>
    <submittedName>
        <fullName evidence="9">Peptide/nickel transport system ATP-binding protein</fullName>
    </submittedName>
</protein>
<dbReference type="GO" id="GO:0005524">
    <property type="term" value="F:ATP binding"/>
    <property type="evidence" value="ECO:0007669"/>
    <property type="project" value="UniProtKB-KW"/>
</dbReference>
<keyword evidence="5" id="KW-0547">Nucleotide-binding</keyword>
<dbReference type="InterPro" id="IPR003439">
    <property type="entry name" value="ABC_transporter-like_ATP-bd"/>
</dbReference>